<evidence type="ECO:0000313" key="2">
    <source>
        <dbReference type="Proteomes" id="UP000790709"/>
    </source>
</evidence>
<gene>
    <name evidence="1" type="ORF">BV22DRAFT_1193026</name>
</gene>
<comment type="caution">
    <text evidence="1">The sequence shown here is derived from an EMBL/GenBank/DDBJ whole genome shotgun (WGS) entry which is preliminary data.</text>
</comment>
<sequence length="681" mass="77242">MDPYTDLPGGDNFYDVTAVFEEAARDMQPGGILLAKDFSLMDAMAAFEIGEPRFDSGMSTGEDATLSFNPLTPMLPEEICWILDRSLACEMEWHTGYTLSQTVFSFLYVHHLRDIDPDFISGDRAQRTDESPRELVTVVLRAWILGLLKCCDLAWREMNKGNIFDAEDWQSEKCDIPIAEAFPVKYVTMKLDEACHWLLSSYRVQSPWQEAIIHRLTLRKTLLELLELQLSHGYSKLSPLVDTARSLLQGIRSNTLRDPPLGSPAYLAFDPQFARRLVSYVPLHVHQLPSQDHAWGVLAGILDSLGEVGSLAGTSSISTWEIVGHMRTWAPLANRELPYIRSSTQSAFYDGTLILDRYPFKHILNCFFIETIDISYDAIAAELTSRWTSSESLPLAQIERGLTQLMIAHVKALWYSRPRRRRHCMKSLFDWHELYAFFEDIHSRLTPKSGYDLITHAQSAILLHRLSTIREVILSGLQLSLYSTEERVFAYWYLAQILEQHLACLDNIMSSVSQGTNVFQELKLQSAFLTALQLMSTAVFSVTIKQLSFSWQRMRLNFLRRYKWAFLPEYDDVDLPPVGHPNFLKFVTACAAIPQSEHHSPAGCVQLAKDILLCSLRFPPGMAGQWGGDRVQFIQTLVGVCDGLQALPATMEEVATFDVSTLKWDPEAQPWFPSIAGDLSH</sequence>
<evidence type="ECO:0000313" key="1">
    <source>
        <dbReference type="EMBL" id="KAH7928162.1"/>
    </source>
</evidence>
<name>A0ACB8BRU2_9AGAM</name>
<protein>
    <submittedName>
        <fullName evidence="1">Mak10-domain-containing protein</fullName>
    </submittedName>
</protein>
<dbReference type="EMBL" id="MU266356">
    <property type="protein sequence ID" value="KAH7928162.1"/>
    <property type="molecule type" value="Genomic_DNA"/>
</dbReference>
<accession>A0ACB8BRU2</accession>
<proteinExistence type="predicted"/>
<dbReference type="Proteomes" id="UP000790709">
    <property type="component" value="Unassembled WGS sequence"/>
</dbReference>
<keyword evidence="2" id="KW-1185">Reference proteome</keyword>
<reference evidence="1" key="1">
    <citation type="journal article" date="2021" name="New Phytol.">
        <title>Evolutionary innovations through gain and loss of genes in the ectomycorrhizal Boletales.</title>
        <authorList>
            <person name="Wu G."/>
            <person name="Miyauchi S."/>
            <person name="Morin E."/>
            <person name="Kuo A."/>
            <person name="Drula E."/>
            <person name="Varga T."/>
            <person name="Kohler A."/>
            <person name="Feng B."/>
            <person name="Cao Y."/>
            <person name="Lipzen A."/>
            <person name="Daum C."/>
            <person name="Hundley H."/>
            <person name="Pangilinan J."/>
            <person name="Johnson J."/>
            <person name="Barry K."/>
            <person name="LaButti K."/>
            <person name="Ng V."/>
            <person name="Ahrendt S."/>
            <person name="Min B."/>
            <person name="Choi I.G."/>
            <person name="Park H."/>
            <person name="Plett J.M."/>
            <person name="Magnuson J."/>
            <person name="Spatafora J.W."/>
            <person name="Nagy L.G."/>
            <person name="Henrissat B."/>
            <person name="Grigoriev I.V."/>
            <person name="Yang Z.L."/>
            <person name="Xu J."/>
            <person name="Martin F.M."/>
        </authorList>
    </citation>
    <scope>NUCLEOTIDE SEQUENCE</scope>
    <source>
        <strain evidence="1">KUC20120723A-06</strain>
    </source>
</reference>
<organism evidence="1 2">
    <name type="scientific">Leucogyrophana mollusca</name>
    <dbReference type="NCBI Taxonomy" id="85980"/>
    <lineage>
        <taxon>Eukaryota</taxon>
        <taxon>Fungi</taxon>
        <taxon>Dikarya</taxon>
        <taxon>Basidiomycota</taxon>
        <taxon>Agaricomycotina</taxon>
        <taxon>Agaricomycetes</taxon>
        <taxon>Agaricomycetidae</taxon>
        <taxon>Boletales</taxon>
        <taxon>Boletales incertae sedis</taxon>
        <taxon>Leucogyrophana</taxon>
    </lineage>
</organism>